<proteinExistence type="predicted"/>
<dbReference type="SUPFAM" id="SSF144000">
    <property type="entry name" value="Oxysterol-binding protein-like"/>
    <property type="match status" value="1"/>
</dbReference>
<evidence type="ECO:0000313" key="1">
    <source>
        <dbReference type="EMBL" id="KAJ6988853.1"/>
    </source>
</evidence>
<evidence type="ECO:0000313" key="2">
    <source>
        <dbReference type="Proteomes" id="UP001164929"/>
    </source>
</evidence>
<dbReference type="AlphaFoldDB" id="A0AAD6QEZ6"/>
<protein>
    <submittedName>
        <fullName evidence="1">Oxysterol-binding protein-related protein 1a</fullName>
    </submittedName>
</protein>
<comment type="caution">
    <text evidence="1">The sequence shown here is derived from an EMBL/GenBank/DDBJ whole genome shotgun (WGS) entry which is preliminary data.</text>
</comment>
<keyword evidence="2" id="KW-1185">Reference proteome</keyword>
<name>A0AAD6QEZ6_9ROSI</name>
<sequence>MSSLGQASKLQERGWQPRWFWKDEDGCYCYKGGYWETRERKNWDEIPDIFGQSADSSSGLVEEKSVNLRTCSAVIIQGTHSSS</sequence>
<dbReference type="Proteomes" id="UP001164929">
    <property type="component" value="Chromosome 8"/>
</dbReference>
<dbReference type="EMBL" id="JAQIZT010000008">
    <property type="protein sequence ID" value="KAJ6988853.1"/>
    <property type="molecule type" value="Genomic_DNA"/>
</dbReference>
<reference evidence="1" key="1">
    <citation type="journal article" date="2023" name="Mol. Ecol. Resour.">
        <title>Chromosome-level genome assembly of a triploid poplar Populus alba 'Berolinensis'.</title>
        <authorList>
            <person name="Chen S."/>
            <person name="Yu Y."/>
            <person name="Wang X."/>
            <person name="Wang S."/>
            <person name="Zhang T."/>
            <person name="Zhou Y."/>
            <person name="He R."/>
            <person name="Meng N."/>
            <person name="Wang Y."/>
            <person name="Liu W."/>
            <person name="Liu Z."/>
            <person name="Liu J."/>
            <person name="Guo Q."/>
            <person name="Huang H."/>
            <person name="Sederoff R.R."/>
            <person name="Wang G."/>
            <person name="Qu G."/>
            <person name="Chen S."/>
        </authorList>
    </citation>
    <scope>NUCLEOTIDE SEQUENCE</scope>
    <source>
        <strain evidence="1">SC-2020</strain>
    </source>
</reference>
<gene>
    <name evidence="1" type="ORF">NC653_021686</name>
</gene>
<accession>A0AAD6QEZ6</accession>
<organism evidence="1 2">
    <name type="scientific">Populus alba x Populus x berolinensis</name>
    <dbReference type="NCBI Taxonomy" id="444605"/>
    <lineage>
        <taxon>Eukaryota</taxon>
        <taxon>Viridiplantae</taxon>
        <taxon>Streptophyta</taxon>
        <taxon>Embryophyta</taxon>
        <taxon>Tracheophyta</taxon>
        <taxon>Spermatophyta</taxon>
        <taxon>Magnoliopsida</taxon>
        <taxon>eudicotyledons</taxon>
        <taxon>Gunneridae</taxon>
        <taxon>Pentapetalae</taxon>
        <taxon>rosids</taxon>
        <taxon>fabids</taxon>
        <taxon>Malpighiales</taxon>
        <taxon>Salicaceae</taxon>
        <taxon>Saliceae</taxon>
        <taxon>Populus</taxon>
    </lineage>
</organism>
<dbReference type="InterPro" id="IPR037239">
    <property type="entry name" value="OSBP_sf"/>
</dbReference>